<feature type="domain" description="Transketolase-like pyrimidine-binding" evidence="10">
    <location>
        <begin position="326"/>
        <end position="499"/>
    </location>
</feature>
<evidence type="ECO:0000256" key="3">
    <source>
        <dbReference type="ARBA" id="ARBA00001964"/>
    </source>
</evidence>
<evidence type="ECO:0000256" key="2">
    <source>
        <dbReference type="ARBA" id="ARBA00001946"/>
    </source>
</evidence>
<evidence type="ECO:0000256" key="5">
    <source>
        <dbReference type="ARBA" id="ARBA00011738"/>
    </source>
</evidence>
<dbReference type="Gene3D" id="3.40.50.920">
    <property type="match status" value="1"/>
</dbReference>
<dbReference type="InterPro" id="IPR009014">
    <property type="entry name" value="Transketo_C/PFOR_II"/>
</dbReference>
<dbReference type="CDD" id="cd02012">
    <property type="entry name" value="TPP_TK"/>
    <property type="match status" value="1"/>
</dbReference>
<name>A0A520X839_9DELT</name>
<dbReference type="InterPro" id="IPR051157">
    <property type="entry name" value="PDH/Transketolase"/>
</dbReference>
<comment type="cofactor">
    <cofactor evidence="2">
        <name>Mg(2+)</name>
        <dbReference type="ChEBI" id="CHEBI:18420"/>
    </cofactor>
</comment>
<comment type="similarity">
    <text evidence="4">Belongs to the transketolase family.</text>
</comment>
<comment type="subunit">
    <text evidence="5">Homodimer.</text>
</comment>
<keyword evidence="6 11" id="KW-0808">Transferase</keyword>
<dbReference type="Proteomes" id="UP000322454">
    <property type="component" value="Unassembled WGS sequence"/>
</dbReference>
<evidence type="ECO:0000313" key="11">
    <source>
        <dbReference type="EMBL" id="RZV37364.1"/>
    </source>
</evidence>
<evidence type="ECO:0000256" key="1">
    <source>
        <dbReference type="ARBA" id="ARBA00001936"/>
    </source>
</evidence>
<gene>
    <name evidence="11" type="ORF">EVJ48_09050</name>
</gene>
<dbReference type="SMART" id="SM00861">
    <property type="entry name" value="Transket_pyr"/>
    <property type="match status" value="1"/>
</dbReference>
<reference evidence="11 12" key="1">
    <citation type="submission" date="2019-01" db="EMBL/GenBank/DDBJ databases">
        <title>Insights into ecological role of a new deltaproteobacterial order Candidatus Sinidesulfobacterales (Sva0485) by metagenomics and metatranscriptomics.</title>
        <authorList>
            <person name="Tan S."/>
            <person name="Liu J."/>
            <person name="Fang Y."/>
            <person name="Hedlund B."/>
            <person name="Lian Z.-H."/>
            <person name="Huang L.-Y."/>
            <person name="Li J.-T."/>
            <person name="Huang L.-N."/>
            <person name="Li W.-J."/>
            <person name="Jiang H.-C."/>
            <person name="Dong H.-L."/>
            <person name="Shu W.-S."/>
        </authorList>
    </citation>
    <scope>NUCLEOTIDE SEQUENCE [LARGE SCALE GENOMIC DNA]</scope>
    <source>
        <strain evidence="11">AP4</strain>
    </source>
</reference>
<dbReference type="Pfam" id="PF02779">
    <property type="entry name" value="Transket_pyr"/>
    <property type="match status" value="1"/>
</dbReference>
<dbReference type="PANTHER" id="PTHR43825">
    <property type="entry name" value="PYRUVATE DEHYDROGENASE E1 COMPONENT"/>
    <property type="match status" value="1"/>
</dbReference>
<dbReference type="GO" id="GO:0004802">
    <property type="term" value="F:transketolase activity"/>
    <property type="evidence" value="ECO:0007669"/>
    <property type="project" value="UniProtKB-EC"/>
</dbReference>
<dbReference type="InterPro" id="IPR033248">
    <property type="entry name" value="Transketolase_C"/>
</dbReference>
<evidence type="ECO:0000256" key="7">
    <source>
        <dbReference type="ARBA" id="ARBA00022723"/>
    </source>
</evidence>
<proteinExistence type="inferred from homology"/>
<evidence type="ECO:0000256" key="6">
    <source>
        <dbReference type="ARBA" id="ARBA00022679"/>
    </source>
</evidence>
<dbReference type="CDD" id="cd07033">
    <property type="entry name" value="TPP_PYR_DXS_TK_like"/>
    <property type="match status" value="1"/>
</dbReference>
<protein>
    <submittedName>
        <fullName evidence="11">Transketolase</fullName>
        <ecNumber evidence="11">2.2.1.1</ecNumber>
    </submittedName>
</protein>
<organism evidence="11 12">
    <name type="scientific">Candidatus Acidulodesulfobacterium acidiphilum</name>
    <dbReference type="NCBI Taxonomy" id="2597224"/>
    <lineage>
        <taxon>Bacteria</taxon>
        <taxon>Deltaproteobacteria</taxon>
        <taxon>Candidatus Acidulodesulfobacterales</taxon>
        <taxon>Candidatus Acidulodesulfobacterium</taxon>
    </lineage>
</organism>
<dbReference type="PROSITE" id="PS00801">
    <property type="entry name" value="TRANSKETOLASE_1"/>
    <property type="match status" value="1"/>
</dbReference>
<dbReference type="Pfam" id="PF02780">
    <property type="entry name" value="Transketolase_C"/>
    <property type="match status" value="1"/>
</dbReference>
<keyword evidence="8" id="KW-0460">Magnesium</keyword>
<dbReference type="GO" id="GO:0005737">
    <property type="term" value="C:cytoplasm"/>
    <property type="evidence" value="ECO:0007669"/>
    <property type="project" value="UniProtKB-ARBA"/>
</dbReference>
<dbReference type="InterPro" id="IPR049557">
    <property type="entry name" value="Transketolase_CS"/>
</dbReference>
<dbReference type="PANTHER" id="PTHR43825:SF1">
    <property type="entry name" value="TRANSKETOLASE-LIKE PYRIMIDINE-BINDING DOMAIN-CONTAINING PROTEIN"/>
    <property type="match status" value="1"/>
</dbReference>
<accession>A0A520X839</accession>
<evidence type="ECO:0000256" key="9">
    <source>
        <dbReference type="ARBA" id="ARBA00023052"/>
    </source>
</evidence>
<sequence>MDLKRNFEADKLGENELKILKDFTKKCRGDILKMTTIASSGHPGGSMSSIDIYAVLYGFCNIDPKNPFKPERDRIIVSHGHTSPGVYSALGNYGFFDVEDAIISFRTAGYPFEGHIEKTVPGVEWDTGNLGQGLSAACAFALASKLHGYDNHVYCVMGDGEQAKGQIGEARRFAVKYKLNNLTVIVDKNGLQIGGKTVDVMPDNIEENFKADGFHVITINGHDFNEIYAAIKQSHSINSPVAIIANTVMGKGVSFMENQAKFHGATLNIEDCKKALAELGEKDDLDEIIAKKKAGFSIKPLSKRNNNFLVLKDEGKKIVYTREKNTDNRSAFGNALADIANTYKEKNGEQKNLPFAVFDCDLEGSVKTGAFRKAFPDNFFESGIEEHNTAVISGALSTDNILTFFADFGVFGVDETYNQQRLNDINHTNLKVVCTHCGIDVGEDGKTHQCIDYFGLLNSTFGFKVILPADPNQTDRVTRYIAQNEGNFGVIMGRSIIPVILDENGKPFFGENYAFKYGKMDLIRDGKDVAIISTGNMLPHALKGWEMLKKEGISAMLLNVSCPSDIDVQDLKLAAKTGLIVTIEDHNVKTGVGTSIGSMLAENGISVKFRKMGAKFYSSSGKPEDLYKLAGLSPEDLYNFVKKEI</sequence>
<dbReference type="SUPFAM" id="SSF52922">
    <property type="entry name" value="TK C-terminal domain-like"/>
    <property type="match status" value="1"/>
</dbReference>
<dbReference type="InterPro" id="IPR029061">
    <property type="entry name" value="THDP-binding"/>
</dbReference>
<dbReference type="EC" id="2.2.1.1" evidence="11"/>
<dbReference type="Pfam" id="PF00456">
    <property type="entry name" value="Transketolase_N"/>
    <property type="match status" value="1"/>
</dbReference>
<keyword evidence="9" id="KW-0786">Thiamine pyrophosphate</keyword>
<dbReference type="AlphaFoldDB" id="A0A520X839"/>
<evidence type="ECO:0000256" key="4">
    <source>
        <dbReference type="ARBA" id="ARBA00007131"/>
    </source>
</evidence>
<evidence type="ECO:0000313" key="12">
    <source>
        <dbReference type="Proteomes" id="UP000322454"/>
    </source>
</evidence>
<comment type="caution">
    <text evidence="11">The sequence shown here is derived from an EMBL/GenBank/DDBJ whole genome shotgun (WGS) entry which is preliminary data.</text>
</comment>
<dbReference type="InterPro" id="IPR005474">
    <property type="entry name" value="Transketolase_N"/>
</dbReference>
<dbReference type="GO" id="GO:0019682">
    <property type="term" value="P:glyceraldehyde-3-phosphate metabolic process"/>
    <property type="evidence" value="ECO:0007669"/>
    <property type="project" value="UniProtKB-ARBA"/>
</dbReference>
<dbReference type="GO" id="GO:0046872">
    <property type="term" value="F:metal ion binding"/>
    <property type="evidence" value="ECO:0007669"/>
    <property type="project" value="UniProtKB-KW"/>
</dbReference>
<dbReference type="InterPro" id="IPR005475">
    <property type="entry name" value="Transketolase-like_Pyr-bd"/>
</dbReference>
<dbReference type="SUPFAM" id="SSF52518">
    <property type="entry name" value="Thiamin diphosphate-binding fold (THDP-binding)"/>
    <property type="match status" value="2"/>
</dbReference>
<evidence type="ECO:0000256" key="8">
    <source>
        <dbReference type="ARBA" id="ARBA00022842"/>
    </source>
</evidence>
<comment type="cofactor">
    <cofactor evidence="1">
        <name>Mn(2+)</name>
        <dbReference type="ChEBI" id="CHEBI:29035"/>
    </cofactor>
</comment>
<evidence type="ECO:0000259" key="10">
    <source>
        <dbReference type="SMART" id="SM00861"/>
    </source>
</evidence>
<dbReference type="NCBIfam" id="NF004556">
    <property type="entry name" value="PRK05899.2-2"/>
    <property type="match status" value="1"/>
</dbReference>
<dbReference type="Gene3D" id="3.40.50.970">
    <property type="match status" value="2"/>
</dbReference>
<dbReference type="EMBL" id="SHMQ01000038">
    <property type="protein sequence ID" value="RZV37364.1"/>
    <property type="molecule type" value="Genomic_DNA"/>
</dbReference>
<comment type="cofactor">
    <cofactor evidence="3">
        <name>thiamine diphosphate</name>
        <dbReference type="ChEBI" id="CHEBI:58937"/>
    </cofactor>
</comment>
<keyword evidence="7" id="KW-0479">Metal-binding</keyword>